<evidence type="ECO:0000313" key="3">
    <source>
        <dbReference type="Proteomes" id="UP000266183"/>
    </source>
</evidence>
<name>A0A385SQ26_9BACT</name>
<keyword evidence="1" id="KW-1133">Transmembrane helix</keyword>
<evidence type="ECO:0000256" key="1">
    <source>
        <dbReference type="SAM" id="Phobius"/>
    </source>
</evidence>
<dbReference type="AlphaFoldDB" id="A0A385SQ26"/>
<evidence type="ECO:0000313" key="2">
    <source>
        <dbReference type="EMBL" id="AYB32065.1"/>
    </source>
</evidence>
<proteinExistence type="predicted"/>
<reference evidence="3" key="1">
    <citation type="submission" date="2018-09" db="EMBL/GenBank/DDBJ databases">
        <title>Chryseolinea sp. KIS68-18 isolated from soil.</title>
        <authorList>
            <person name="Weon H.-Y."/>
            <person name="Kwon S.-W."/>
            <person name="Lee S.A."/>
        </authorList>
    </citation>
    <scope>NUCLEOTIDE SEQUENCE [LARGE SCALE GENOMIC DNA]</scope>
    <source>
        <strain evidence="3">KIS68-18</strain>
    </source>
</reference>
<evidence type="ECO:0008006" key="4">
    <source>
        <dbReference type="Google" id="ProtNLM"/>
    </source>
</evidence>
<protein>
    <recommendedName>
        <fullName evidence="4">Tetratricopeptide repeat protein</fullName>
    </recommendedName>
</protein>
<keyword evidence="1" id="KW-0472">Membrane</keyword>
<dbReference type="KEGG" id="chk:D4L85_16465"/>
<feature type="transmembrane region" description="Helical" evidence="1">
    <location>
        <begin position="12"/>
        <end position="28"/>
    </location>
</feature>
<keyword evidence="3" id="KW-1185">Reference proteome</keyword>
<keyword evidence="1" id="KW-0812">Transmembrane</keyword>
<dbReference type="Proteomes" id="UP000266183">
    <property type="component" value="Chromosome"/>
</dbReference>
<dbReference type="EMBL" id="CP032382">
    <property type="protein sequence ID" value="AYB32065.1"/>
    <property type="molecule type" value="Genomic_DNA"/>
</dbReference>
<sequence>MPEVNTESQRMSNQLIGCYLGIATCYLLKGNFRKSLKFNEMALTIGQQLFVSFPKKRRIQK</sequence>
<gene>
    <name evidence="2" type="ORF">D4L85_16465</name>
</gene>
<organism evidence="2 3">
    <name type="scientific">Chryseolinea soli</name>
    <dbReference type="NCBI Taxonomy" id="2321403"/>
    <lineage>
        <taxon>Bacteria</taxon>
        <taxon>Pseudomonadati</taxon>
        <taxon>Bacteroidota</taxon>
        <taxon>Cytophagia</taxon>
        <taxon>Cytophagales</taxon>
        <taxon>Fulvivirgaceae</taxon>
        <taxon>Chryseolinea</taxon>
    </lineage>
</organism>
<accession>A0A385SQ26</accession>